<protein>
    <recommendedName>
        <fullName evidence="3">Cyclin-D1-binding protein 1-like N-terminal domain-containing protein</fullName>
    </recommendedName>
</protein>
<dbReference type="Proteomes" id="UP000326565">
    <property type="component" value="Unassembled WGS sequence"/>
</dbReference>
<evidence type="ECO:0000259" key="3">
    <source>
        <dbReference type="Pfam" id="PF13324"/>
    </source>
</evidence>
<dbReference type="PANTHER" id="PTHR15492">
    <property type="entry name" value="CYCLIN D1-BINDING PROTEIN 1"/>
    <property type="match status" value="1"/>
</dbReference>
<keyword evidence="2" id="KW-0732">Signal</keyword>
<gene>
    <name evidence="4" type="ORF">BDV29DRAFT_40037</name>
</gene>
<evidence type="ECO:0000256" key="2">
    <source>
        <dbReference type="SAM" id="SignalP"/>
    </source>
</evidence>
<feature type="region of interest" description="Disordered" evidence="1">
    <location>
        <begin position="129"/>
        <end position="152"/>
    </location>
</feature>
<keyword evidence="5" id="KW-1185">Reference proteome</keyword>
<feature type="domain" description="Cyclin-D1-binding protein 1-like N-terminal" evidence="3">
    <location>
        <begin position="46"/>
        <end position="204"/>
    </location>
</feature>
<dbReference type="EMBL" id="ML732316">
    <property type="protein sequence ID" value="KAB8070055.1"/>
    <property type="molecule type" value="Genomic_DNA"/>
</dbReference>
<evidence type="ECO:0000313" key="5">
    <source>
        <dbReference type="Proteomes" id="UP000326565"/>
    </source>
</evidence>
<evidence type="ECO:0000313" key="4">
    <source>
        <dbReference type="EMBL" id="KAB8070055.1"/>
    </source>
</evidence>
<feature type="region of interest" description="Disordered" evidence="1">
    <location>
        <begin position="219"/>
        <end position="242"/>
    </location>
</feature>
<dbReference type="GO" id="GO:0005634">
    <property type="term" value="C:nucleus"/>
    <property type="evidence" value="ECO:0007669"/>
    <property type="project" value="TreeGrafter"/>
</dbReference>
<accession>A0A5N5WQH9</accession>
<evidence type="ECO:0000256" key="1">
    <source>
        <dbReference type="SAM" id="MobiDB-lite"/>
    </source>
</evidence>
<dbReference type="Pfam" id="PF13324">
    <property type="entry name" value="GCIP_N"/>
    <property type="match status" value="1"/>
</dbReference>
<dbReference type="GO" id="GO:0003700">
    <property type="term" value="F:DNA-binding transcription factor activity"/>
    <property type="evidence" value="ECO:0007669"/>
    <property type="project" value="InterPro"/>
</dbReference>
<dbReference type="PANTHER" id="PTHR15492:SF1">
    <property type="entry name" value="CYCLIN-D1-BINDING PROTEIN 1"/>
    <property type="match status" value="1"/>
</dbReference>
<organism evidence="4 5">
    <name type="scientific">Aspergillus leporis</name>
    <dbReference type="NCBI Taxonomy" id="41062"/>
    <lineage>
        <taxon>Eukaryota</taxon>
        <taxon>Fungi</taxon>
        <taxon>Dikarya</taxon>
        <taxon>Ascomycota</taxon>
        <taxon>Pezizomycotina</taxon>
        <taxon>Eurotiomycetes</taxon>
        <taxon>Eurotiomycetidae</taxon>
        <taxon>Eurotiales</taxon>
        <taxon>Aspergillaceae</taxon>
        <taxon>Aspergillus</taxon>
        <taxon>Aspergillus subgen. Circumdati</taxon>
    </lineage>
</organism>
<dbReference type="GO" id="GO:0006352">
    <property type="term" value="P:DNA-templated transcription initiation"/>
    <property type="evidence" value="ECO:0007669"/>
    <property type="project" value="InterPro"/>
</dbReference>
<sequence length="377" mass="41757">MSRKLHITLTTTLTLVEQLHLTLASPSKNLASTELSGKDVLPLLSASSTALKSQVTKLSLLAITSPFTHSAVGSVLSDLNQSVLPSFVTAALLVTPTDHTKAFQAEALSLTKIALNELSSLVREVQTIAEKKEETNGPGKKKKGDELPQSENDAVTVATGRVWDVCDTLINLASKGVVGFVVQRVEEWRDLVRDAVEEIDEWDPDEEGDEFFDELLSDYGKQSSGKDREAESDEDESDDEDKVALHEWKKTTMRILKPIAQIYPAIITNRLKEAPKSLSSIVNRLESLMTNLQRIPEQVDEIAGALYEADLERSKQFLKQTKDCAVKAVDSVISSWTEQDVNNSQPKAEDKFTTWSKTWLKVMDEVCRQLGDAKEAK</sequence>
<feature type="signal peptide" evidence="2">
    <location>
        <begin position="1"/>
        <end position="24"/>
    </location>
</feature>
<dbReference type="InterPro" id="IPR013325">
    <property type="entry name" value="RNA_pol_sigma_r2"/>
</dbReference>
<dbReference type="InterPro" id="IPR049317">
    <property type="entry name" value="GCIP-like_N"/>
</dbReference>
<name>A0A5N5WQH9_9EURO</name>
<dbReference type="InterPro" id="IPR026907">
    <property type="entry name" value="GCIP-like"/>
</dbReference>
<dbReference type="Gene3D" id="1.20.1410.10">
    <property type="entry name" value="I/LWEQ domain"/>
    <property type="match status" value="1"/>
</dbReference>
<dbReference type="SUPFAM" id="SSF88946">
    <property type="entry name" value="Sigma2 domain of RNA polymerase sigma factors"/>
    <property type="match status" value="1"/>
</dbReference>
<feature type="compositionally biased region" description="Acidic residues" evidence="1">
    <location>
        <begin position="230"/>
        <end position="241"/>
    </location>
</feature>
<dbReference type="OrthoDB" id="4088536at2759"/>
<feature type="chain" id="PRO_5024993782" description="Cyclin-D1-binding protein 1-like N-terminal domain-containing protein" evidence="2">
    <location>
        <begin position="25"/>
        <end position="377"/>
    </location>
</feature>
<proteinExistence type="predicted"/>
<reference evidence="4 5" key="1">
    <citation type="submission" date="2019-04" db="EMBL/GenBank/DDBJ databases">
        <title>Friends and foes A comparative genomics study of 23 Aspergillus species from section Flavi.</title>
        <authorList>
            <consortium name="DOE Joint Genome Institute"/>
            <person name="Kjaerbolling I."/>
            <person name="Vesth T."/>
            <person name="Frisvad J.C."/>
            <person name="Nybo J.L."/>
            <person name="Theobald S."/>
            <person name="Kildgaard S."/>
            <person name="Isbrandt T."/>
            <person name="Kuo A."/>
            <person name="Sato A."/>
            <person name="Lyhne E.K."/>
            <person name="Kogle M.E."/>
            <person name="Wiebenga A."/>
            <person name="Kun R.S."/>
            <person name="Lubbers R.J."/>
            <person name="Makela M.R."/>
            <person name="Barry K."/>
            <person name="Chovatia M."/>
            <person name="Clum A."/>
            <person name="Daum C."/>
            <person name="Haridas S."/>
            <person name="He G."/>
            <person name="LaButti K."/>
            <person name="Lipzen A."/>
            <person name="Mondo S."/>
            <person name="Riley R."/>
            <person name="Salamov A."/>
            <person name="Simmons B.A."/>
            <person name="Magnuson J.K."/>
            <person name="Henrissat B."/>
            <person name="Mortensen U.H."/>
            <person name="Larsen T.O."/>
            <person name="Devries R.P."/>
            <person name="Grigoriev I.V."/>
            <person name="Machida M."/>
            <person name="Baker S.E."/>
            <person name="Andersen M.R."/>
        </authorList>
    </citation>
    <scope>NUCLEOTIDE SEQUENCE [LARGE SCALE GENOMIC DNA]</scope>
    <source>
        <strain evidence="4 5">CBS 151.66</strain>
    </source>
</reference>
<dbReference type="AlphaFoldDB" id="A0A5N5WQH9"/>